<dbReference type="KEGG" id="agn:AFK25_03870"/>
<evidence type="ECO:0000313" key="2">
    <source>
        <dbReference type="Proteomes" id="UP001176117"/>
    </source>
</evidence>
<dbReference type="AlphaFoldDB" id="A0AAW7TI79"/>
<evidence type="ECO:0000313" key="1">
    <source>
        <dbReference type="EMBL" id="MDO0876485.1"/>
    </source>
</evidence>
<dbReference type="Proteomes" id="UP001176117">
    <property type="component" value="Unassembled WGS sequence"/>
</dbReference>
<dbReference type="EMBL" id="JAMOGB010000002">
    <property type="protein sequence ID" value="MDO0876485.1"/>
    <property type="molecule type" value="Genomic_DNA"/>
</dbReference>
<name>A0AAW7TI79_9BACL</name>
<keyword evidence="2" id="KW-1185">Reference proteome</keyword>
<organism evidence="1 2">
    <name type="scientific">Anoxybacillus gonensis</name>
    <dbReference type="NCBI Taxonomy" id="198467"/>
    <lineage>
        <taxon>Bacteria</taxon>
        <taxon>Bacillati</taxon>
        <taxon>Bacillota</taxon>
        <taxon>Bacilli</taxon>
        <taxon>Bacillales</taxon>
        <taxon>Anoxybacillaceae</taxon>
        <taxon>Anoxybacillus</taxon>
    </lineage>
</organism>
<protein>
    <submittedName>
        <fullName evidence="1">Ig domain-containing protein</fullName>
    </submittedName>
</protein>
<proteinExistence type="predicted"/>
<gene>
    <name evidence="1" type="ORF">NBU54_02175</name>
</gene>
<comment type="caution">
    <text evidence="1">The sequence shown here is derived from an EMBL/GenBank/DDBJ whole genome shotgun (WGS) entry which is preliminary data.</text>
</comment>
<accession>A0AAW7TI79</accession>
<reference evidence="1" key="1">
    <citation type="submission" date="2022-05" db="EMBL/GenBank/DDBJ databases">
        <title>Genome-based reclassification of Anoxybacillus salavatliensis Cihan et al. as a later heterotypic synonym of Anoxybacillus gonensis Belduz et al. 2003.</title>
        <authorList>
            <person name="Inan Bektas K."/>
            <person name="Guler H.I."/>
            <person name="Belduz A.O."/>
            <person name="Canakci S."/>
        </authorList>
    </citation>
    <scope>NUCLEOTIDE SEQUENCE</scope>
    <source>
        <strain evidence="1">NCIMB 13933</strain>
    </source>
</reference>
<sequence length="192" mass="22061">MNPFTFDTSDFQFLIDTVGETVTIDNVSKKCIVQNVKIGDYEDKYIYTLDSIQRGNLILHNRKNYLIISDVTEGKQYKKALMRKCTHTIRVMIQEGQQILTGTTPWGEEQYETTDPIYEDFPCIVEQQKVVIDGGAIRTADTEILITLQDNENTRKVKVNDEYDIAGYRYKVTHINYTKTGLLILKCETAVA</sequence>
<dbReference type="RefSeq" id="WP_035065119.1">
    <property type="nucleotide sequence ID" value="NZ_CP012152.1"/>
</dbReference>